<keyword evidence="5" id="KW-0001">2Fe-2S</keyword>
<dbReference type="Proteomes" id="UP000183656">
    <property type="component" value="Unassembled WGS sequence"/>
</dbReference>
<dbReference type="AlphaFoldDB" id="A0A1I7J7P4"/>
<dbReference type="PANTHER" id="PTHR47354">
    <property type="entry name" value="NADH OXIDOREDUCTASE HCR"/>
    <property type="match status" value="1"/>
</dbReference>
<comment type="subcellular location">
    <subcellularLocation>
        <location evidence="2">Membrane</location>
        <topology evidence="2">Multi-pass membrane protein</topology>
    </subcellularLocation>
</comment>
<keyword evidence="9" id="KW-0560">Oxidoreductase</keyword>
<reference evidence="15 16" key="1">
    <citation type="submission" date="2016-10" db="EMBL/GenBank/DDBJ databases">
        <authorList>
            <person name="de Groot N.N."/>
        </authorList>
    </citation>
    <scope>NUCLEOTIDE SEQUENCE [LARGE SCALE GENOMIC DNA]</scope>
    <source>
        <strain evidence="15 16">R-24608</strain>
    </source>
</reference>
<dbReference type="InterPro" id="IPR017938">
    <property type="entry name" value="Riboflavin_synthase-like_b-brl"/>
</dbReference>
<evidence type="ECO:0000256" key="6">
    <source>
        <dbReference type="ARBA" id="ARBA00022723"/>
    </source>
</evidence>
<evidence type="ECO:0000256" key="8">
    <source>
        <dbReference type="ARBA" id="ARBA00022989"/>
    </source>
</evidence>
<evidence type="ECO:0000256" key="13">
    <source>
        <dbReference type="SAM" id="Phobius"/>
    </source>
</evidence>
<keyword evidence="16" id="KW-1185">Reference proteome</keyword>
<dbReference type="Gene3D" id="3.40.50.80">
    <property type="entry name" value="Nucleotide-binding domain of ferredoxin-NADP reductase (FNR) module"/>
    <property type="match status" value="1"/>
</dbReference>
<dbReference type="InterPro" id="IPR013112">
    <property type="entry name" value="FAD-bd_8"/>
</dbReference>
<protein>
    <submittedName>
        <fullName evidence="15">Predicted ferric reductase</fullName>
    </submittedName>
</protein>
<dbReference type="PRINTS" id="PR00409">
    <property type="entry name" value="PHDIOXRDTASE"/>
</dbReference>
<dbReference type="InterPro" id="IPR039261">
    <property type="entry name" value="FNR_nucleotide-bd"/>
</dbReference>
<dbReference type="GO" id="GO:0016020">
    <property type="term" value="C:membrane"/>
    <property type="evidence" value="ECO:0007669"/>
    <property type="project" value="UniProtKB-SubCell"/>
</dbReference>
<sequence>MKRVAWVFWGLVLGLSGLYLLADTLWPAGGYFALRTVWVQYSGVLAMAMMSVAMVLAARPVWLEPHLDGLDKMYRLHKWLGIGALVLGIVHWLWAKGTKWAVGWGWLTKPQRGGGTPPELTGLEGLLRSWRGTAEGVGEWAFYAAVVLILLALIKRFPYRLFAKTHTLLAVAYLVLAFHTVVLVKFAYWAQPVGWVMAVLTAAGTVSAMLVLLGRVGARRKAKGTIEAMEAFPALNILETTLRLDEGWRGHQPGQFAFVTSSRAEGAHPYTIASAWDPAQRHISFVTKALGDHTAELPQKLRVGAPVVVEGPYGCFTFGGAQQRQIWIGAGIGITPFIARMKHLAREGRGPRDIDLYHPTAVEDPKALDKLRADAQAAGIRLHVLVSERDGRLSGERLRAEVPGWREASVWFCGPAGFGQALRADLVAQGLPEDAFHQELFQMR</sequence>
<keyword evidence="8 13" id="KW-1133">Transmembrane helix</keyword>
<dbReference type="Pfam" id="PF08022">
    <property type="entry name" value="FAD_binding_8"/>
    <property type="match status" value="1"/>
</dbReference>
<dbReference type="GO" id="GO:0016491">
    <property type="term" value="F:oxidoreductase activity"/>
    <property type="evidence" value="ECO:0007669"/>
    <property type="project" value="UniProtKB-KW"/>
</dbReference>
<feature type="transmembrane region" description="Helical" evidence="13">
    <location>
        <begin position="166"/>
        <end position="188"/>
    </location>
</feature>
<gene>
    <name evidence="15" type="ORF">SAMN04489707_102322</name>
</gene>
<evidence type="ECO:0000256" key="10">
    <source>
        <dbReference type="ARBA" id="ARBA00023004"/>
    </source>
</evidence>
<organism evidence="15 16">
    <name type="scientific">Paenacidovorax caeni</name>
    <dbReference type="NCBI Taxonomy" id="343013"/>
    <lineage>
        <taxon>Bacteria</taxon>
        <taxon>Pseudomonadati</taxon>
        <taxon>Pseudomonadota</taxon>
        <taxon>Betaproteobacteria</taxon>
        <taxon>Burkholderiales</taxon>
        <taxon>Comamonadaceae</taxon>
        <taxon>Paenacidovorax</taxon>
    </lineage>
</organism>
<proteinExistence type="predicted"/>
<evidence type="ECO:0000256" key="9">
    <source>
        <dbReference type="ARBA" id="ARBA00023002"/>
    </source>
</evidence>
<feature type="transmembrane region" description="Helical" evidence="13">
    <location>
        <begin position="194"/>
        <end position="213"/>
    </location>
</feature>
<evidence type="ECO:0000313" key="15">
    <source>
        <dbReference type="EMBL" id="SFU81229.1"/>
    </source>
</evidence>
<dbReference type="RefSeq" id="WP_054256410.1">
    <property type="nucleotide sequence ID" value="NZ_CYIG01000018.1"/>
</dbReference>
<keyword evidence="11" id="KW-0411">Iron-sulfur</keyword>
<keyword evidence="12 13" id="KW-0472">Membrane</keyword>
<dbReference type="InterPro" id="IPR017927">
    <property type="entry name" value="FAD-bd_FR_type"/>
</dbReference>
<dbReference type="GO" id="GO:0051537">
    <property type="term" value="F:2 iron, 2 sulfur cluster binding"/>
    <property type="evidence" value="ECO:0007669"/>
    <property type="project" value="UniProtKB-KW"/>
</dbReference>
<feature type="transmembrane region" description="Helical" evidence="13">
    <location>
        <begin position="38"/>
        <end position="58"/>
    </location>
</feature>
<dbReference type="InterPro" id="IPR050415">
    <property type="entry name" value="MRET"/>
</dbReference>
<evidence type="ECO:0000313" key="16">
    <source>
        <dbReference type="Proteomes" id="UP000183656"/>
    </source>
</evidence>
<feature type="transmembrane region" description="Helical" evidence="13">
    <location>
        <begin position="137"/>
        <end position="154"/>
    </location>
</feature>
<keyword evidence="4 13" id="KW-0812">Transmembrane</keyword>
<dbReference type="EMBL" id="FPBX01000023">
    <property type="protein sequence ID" value="SFU81229.1"/>
    <property type="molecule type" value="Genomic_DNA"/>
</dbReference>
<feature type="domain" description="FAD-binding FR-type" evidence="14">
    <location>
        <begin position="219"/>
        <end position="319"/>
    </location>
</feature>
<dbReference type="GO" id="GO:0046872">
    <property type="term" value="F:metal ion binding"/>
    <property type="evidence" value="ECO:0007669"/>
    <property type="project" value="UniProtKB-KW"/>
</dbReference>
<evidence type="ECO:0000256" key="1">
    <source>
        <dbReference type="ARBA" id="ARBA00001974"/>
    </source>
</evidence>
<evidence type="ECO:0000259" key="14">
    <source>
        <dbReference type="PROSITE" id="PS51384"/>
    </source>
</evidence>
<evidence type="ECO:0000256" key="2">
    <source>
        <dbReference type="ARBA" id="ARBA00004141"/>
    </source>
</evidence>
<dbReference type="PROSITE" id="PS51384">
    <property type="entry name" value="FAD_FR"/>
    <property type="match status" value="1"/>
</dbReference>
<evidence type="ECO:0000256" key="12">
    <source>
        <dbReference type="ARBA" id="ARBA00023136"/>
    </source>
</evidence>
<feature type="transmembrane region" description="Helical" evidence="13">
    <location>
        <begin position="79"/>
        <end position="95"/>
    </location>
</feature>
<dbReference type="SUPFAM" id="SSF63380">
    <property type="entry name" value="Riboflavin synthase domain-like"/>
    <property type="match status" value="1"/>
</dbReference>
<dbReference type="GO" id="GO:0050660">
    <property type="term" value="F:flavin adenine dinucleotide binding"/>
    <property type="evidence" value="ECO:0007669"/>
    <property type="project" value="TreeGrafter"/>
</dbReference>
<name>A0A1I7J7P4_9BURK</name>
<dbReference type="OrthoDB" id="9796486at2"/>
<evidence type="ECO:0000256" key="5">
    <source>
        <dbReference type="ARBA" id="ARBA00022714"/>
    </source>
</evidence>
<keyword evidence="3" id="KW-0285">Flavoprotein</keyword>
<dbReference type="CDD" id="cd06198">
    <property type="entry name" value="FNR_like_3"/>
    <property type="match status" value="1"/>
</dbReference>
<keyword evidence="6" id="KW-0479">Metal-binding</keyword>
<evidence type="ECO:0000256" key="4">
    <source>
        <dbReference type="ARBA" id="ARBA00022692"/>
    </source>
</evidence>
<dbReference type="SUPFAM" id="SSF52343">
    <property type="entry name" value="Ferredoxin reductase-like, C-terminal NADP-linked domain"/>
    <property type="match status" value="1"/>
</dbReference>
<comment type="cofactor">
    <cofactor evidence="1">
        <name>FAD</name>
        <dbReference type="ChEBI" id="CHEBI:57692"/>
    </cofactor>
</comment>
<dbReference type="Pfam" id="PF01794">
    <property type="entry name" value="Ferric_reduct"/>
    <property type="match status" value="1"/>
</dbReference>
<dbReference type="Gene3D" id="2.40.30.10">
    <property type="entry name" value="Translation factors"/>
    <property type="match status" value="1"/>
</dbReference>
<evidence type="ECO:0000256" key="7">
    <source>
        <dbReference type="ARBA" id="ARBA00022827"/>
    </source>
</evidence>
<dbReference type="PANTHER" id="PTHR47354:SF8">
    <property type="entry name" value="1,2-PHENYLACETYL-COA EPOXIDASE, SUBUNIT E"/>
    <property type="match status" value="1"/>
</dbReference>
<dbReference type="InterPro" id="IPR013130">
    <property type="entry name" value="Fe3_Rdtase_TM_dom"/>
</dbReference>
<evidence type="ECO:0000256" key="3">
    <source>
        <dbReference type="ARBA" id="ARBA00022630"/>
    </source>
</evidence>
<dbReference type="STRING" id="343013.SAMN04489707_102322"/>
<evidence type="ECO:0000256" key="11">
    <source>
        <dbReference type="ARBA" id="ARBA00023014"/>
    </source>
</evidence>
<accession>A0A1I7J7P4</accession>
<keyword evidence="10" id="KW-0408">Iron</keyword>
<keyword evidence="7" id="KW-0274">FAD</keyword>